<dbReference type="RefSeq" id="WP_405282552.1">
    <property type="nucleotide sequence ID" value="NZ_CP144380.1"/>
</dbReference>
<protein>
    <submittedName>
        <fullName evidence="1">6-bladed beta-propeller</fullName>
    </submittedName>
</protein>
<proteinExistence type="predicted"/>
<accession>A0ABU9ED39</accession>
<dbReference type="EMBL" id="JBBHLI010000013">
    <property type="protein sequence ID" value="MEK9502648.1"/>
    <property type="molecule type" value="Genomic_DNA"/>
</dbReference>
<reference evidence="1 2" key="1">
    <citation type="submission" date="2024-02" db="EMBL/GenBank/DDBJ databases">
        <title>A novel Gemmatimonadota bacterium.</title>
        <authorList>
            <person name="Du Z.-J."/>
            <person name="Ye Y.-Q."/>
        </authorList>
    </citation>
    <scope>NUCLEOTIDE SEQUENCE [LARGE SCALE GENOMIC DNA]</scope>
    <source>
        <strain evidence="1 2">DH-20</strain>
    </source>
</reference>
<dbReference type="PROSITE" id="PS51257">
    <property type="entry name" value="PROKAR_LIPOPROTEIN"/>
    <property type="match status" value="1"/>
</dbReference>
<gene>
    <name evidence="1" type="ORF">WI372_16760</name>
</gene>
<dbReference type="Pfam" id="PF17170">
    <property type="entry name" value="DUF5128"/>
    <property type="match status" value="1"/>
</dbReference>
<name>A0ABU9ED39_9BACT</name>
<dbReference type="SUPFAM" id="SSF63829">
    <property type="entry name" value="Calcium-dependent phosphotriesterase"/>
    <property type="match status" value="1"/>
</dbReference>
<keyword evidence="2" id="KW-1185">Reference proteome</keyword>
<organism evidence="1 2">
    <name type="scientific">Gaopeijia maritima</name>
    <dbReference type="NCBI Taxonomy" id="3119007"/>
    <lineage>
        <taxon>Bacteria</taxon>
        <taxon>Pseudomonadati</taxon>
        <taxon>Gemmatimonadota</taxon>
        <taxon>Longimicrobiia</taxon>
        <taxon>Gaopeijiales</taxon>
        <taxon>Gaopeijiaceae</taxon>
        <taxon>Gaopeijia</taxon>
    </lineage>
</organism>
<dbReference type="Proteomes" id="UP001484239">
    <property type="component" value="Unassembled WGS sequence"/>
</dbReference>
<sequence length="387" mass="42082">MRSRAATVAALTLAACQASENRADFVEADSAGVRIVESRAPLWVEGEGWSLAEAPTLEIGAVEGAANEVLYRVTDVDRRSDGGWLVTSAATSQLLLFSDEGVFEGAIGRAGEGPGEFNGLSRAWITAEGGIAAYSFRQLTFFDAQGTFVEQFALSGGAPTDFFDDGTFLSVSQSMFREEGGAFRPPASLLRRGRDGAVLDTLVRVPGASVFVLVSDNSSSTFGTPFGANRLVAALGNSVVTMGGDSFEARVFDETGALVRVMRRSWEPVRVTDAQIAALQSRMMEGLPDRLRPSRERLFREWSYPEFVAAVDRLMVDADHNVWARAYQTDLPGRVLWSVFDPTGRWLGEVEVPAGLVVHEIGSDYLAGVWTNELDVQFVRVYELQKE</sequence>
<comment type="caution">
    <text evidence="1">The sequence shown here is derived from an EMBL/GenBank/DDBJ whole genome shotgun (WGS) entry which is preliminary data.</text>
</comment>
<evidence type="ECO:0000313" key="2">
    <source>
        <dbReference type="Proteomes" id="UP001484239"/>
    </source>
</evidence>
<evidence type="ECO:0000313" key="1">
    <source>
        <dbReference type="EMBL" id="MEK9502648.1"/>
    </source>
</evidence>